<reference evidence="1 2" key="1">
    <citation type="journal article" date="2019" name="Commun. Biol.">
        <title>The bagworm genome reveals a unique fibroin gene that provides high tensile strength.</title>
        <authorList>
            <person name="Kono N."/>
            <person name="Nakamura H."/>
            <person name="Ohtoshi R."/>
            <person name="Tomita M."/>
            <person name="Numata K."/>
            <person name="Arakawa K."/>
        </authorList>
    </citation>
    <scope>NUCLEOTIDE SEQUENCE [LARGE SCALE GENOMIC DNA]</scope>
</reference>
<dbReference type="AlphaFoldDB" id="A0A4C1VW23"/>
<protein>
    <submittedName>
        <fullName evidence="1">Uncharacterized protein</fullName>
    </submittedName>
</protein>
<keyword evidence="2" id="KW-1185">Reference proteome</keyword>
<evidence type="ECO:0000313" key="1">
    <source>
        <dbReference type="EMBL" id="GBP43368.1"/>
    </source>
</evidence>
<dbReference type="Proteomes" id="UP000299102">
    <property type="component" value="Unassembled WGS sequence"/>
</dbReference>
<accession>A0A4C1VW23</accession>
<dbReference type="EMBL" id="BGZK01000434">
    <property type="protein sequence ID" value="GBP43368.1"/>
    <property type="molecule type" value="Genomic_DNA"/>
</dbReference>
<sequence>MTATKTAPGPTGRSGSYVVRRLRTPIHPVGIDRRQHPTSKEKFAATRANTITRHFASSDHAIGMSDLPFGLVHSRADLNSQTSSSTRQRQLRQLKACAIVERVRACAAALLAKLPTRFRYSCKGRFIETKFLMGRCGGYPSRQKNVRNVK</sequence>
<organism evidence="1 2">
    <name type="scientific">Eumeta variegata</name>
    <name type="common">Bagworm moth</name>
    <name type="synonym">Eumeta japonica</name>
    <dbReference type="NCBI Taxonomy" id="151549"/>
    <lineage>
        <taxon>Eukaryota</taxon>
        <taxon>Metazoa</taxon>
        <taxon>Ecdysozoa</taxon>
        <taxon>Arthropoda</taxon>
        <taxon>Hexapoda</taxon>
        <taxon>Insecta</taxon>
        <taxon>Pterygota</taxon>
        <taxon>Neoptera</taxon>
        <taxon>Endopterygota</taxon>
        <taxon>Lepidoptera</taxon>
        <taxon>Glossata</taxon>
        <taxon>Ditrysia</taxon>
        <taxon>Tineoidea</taxon>
        <taxon>Psychidae</taxon>
        <taxon>Oiketicinae</taxon>
        <taxon>Eumeta</taxon>
    </lineage>
</organism>
<gene>
    <name evidence="1" type="ORF">EVAR_34284_1</name>
</gene>
<evidence type="ECO:0000313" key="2">
    <source>
        <dbReference type="Proteomes" id="UP000299102"/>
    </source>
</evidence>
<name>A0A4C1VW23_EUMVA</name>
<proteinExistence type="predicted"/>
<comment type="caution">
    <text evidence="1">The sequence shown here is derived from an EMBL/GenBank/DDBJ whole genome shotgun (WGS) entry which is preliminary data.</text>
</comment>